<protein>
    <submittedName>
        <fullName evidence="1">Uncharacterized protein</fullName>
    </submittedName>
</protein>
<dbReference type="EMBL" id="BQNB010019989">
    <property type="protein sequence ID" value="GJT91126.1"/>
    <property type="molecule type" value="Genomic_DNA"/>
</dbReference>
<name>A0ABQ5HTD9_9ASTR</name>
<organism evidence="1 2">
    <name type="scientific">Tanacetum coccineum</name>
    <dbReference type="NCBI Taxonomy" id="301880"/>
    <lineage>
        <taxon>Eukaryota</taxon>
        <taxon>Viridiplantae</taxon>
        <taxon>Streptophyta</taxon>
        <taxon>Embryophyta</taxon>
        <taxon>Tracheophyta</taxon>
        <taxon>Spermatophyta</taxon>
        <taxon>Magnoliopsida</taxon>
        <taxon>eudicotyledons</taxon>
        <taxon>Gunneridae</taxon>
        <taxon>Pentapetalae</taxon>
        <taxon>asterids</taxon>
        <taxon>campanulids</taxon>
        <taxon>Asterales</taxon>
        <taxon>Asteraceae</taxon>
        <taxon>Asteroideae</taxon>
        <taxon>Anthemideae</taxon>
        <taxon>Anthemidinae</taxon>
        <taxon>Tanacetum</taxon>
    </lineage>
</organism>
<keyword evidence="2" id="KW-1185">Reference proteome</keyword>
<accession>A0ABQ5HTD9</accession>
<dbReference type="Proteomes" id="UP001151760">
    <property type="component" value="Unassembled WGS sequence"/>
</dbReference>
<evidence type="ECO:0000313" key="2">
    <source>
        <dbReference type="Proteomes" id="UP001151760"/>
    </source>
</evidence>
<sequence>MLGQTTGPHMLGLKRLHDFLEVMPAKLRLDYEYLYYDLYNNFKIVEQKIKKQLVHPVGGQNLAFMTAPSSSSINDANTAYSQVSAASPSVNTDLEQNHEDDLEAMDLKWQLSLLCVESETDTLPGSAEHQEARKISSEIKTTPKIRKQEDLQEMWLLMV</sequence>
<comment type="caution">
    <text evidence="1">The sequence shown here is derived from an EMBL/GenBank/DDBJ whole genome shotgun (WGS) entry which is preliminary data.</text>
</comment>
<proteinExistence type="predicted"/>
<reference evidence="1" key="2">
    <citation type="submission" date="2022-01" db="EMBL/GenBank/DDBJ databases">
        <authorList>
            <person name="Yamashiro T."/>
            <person name="Shiraishi A."/>
            <person name="Satake H."/>
            <person name="Nakayama K."/>
        </authorList>
    </citation>
    <scope>NUCLEOTIDE SEQUENCE</scope>
</reference>
<evidence type="ECO:0000313" key="1">
    <source>
        <dbReference type="EMBL" id="GJT91126.1"/>
    </source>
</evidence>
<gene>
    <name evidence="1" type="ORF">Tco_1079971</name>
</gene>
<reference evidence="1" key="1">
    <citation type="journal article" date="2022" name="Int. J. Mol. Sci.">
        <title>Draft Genome of Tanacetum Coccineum: Genomic Comparison of Closely Related Tanacetum-Family Plants.</title>
        <authorList>
            <person name="Yamashiro T."/>
            <person name="Shiraishi A."/>
            <person name="Nakayama K."/>
            <person name="Satake H."/>
        </authorList>
    </citation>
    <scope>NUCLEOTIDE SEQUENCE</scope>
</reference>